<comment type="caution">
    <text evidence="1">The sequence shown here is derived from an EMBL/GenBank/DDBJ whole genome shotgun (WGS) entry which is preliminary data.</text>
</comment>
<evidence type="ECO:0000313" key="1">
    <source>
        <dbReference type="EMBL" id="MPN52206.1"/>
    </source>
</evidence>
<gene>
    <name evidence="1" type="ORF">SDC9_199862</name>
</gene>
<organism evidence="1">
    <name type="scientific">bioreactor metagenome</name>
    <dbReference type="NCBI Taxonomy" id="1076179"/>
    <lineage>
        <taxon>unclassified sequences</taxon>
        <taxon>metagenomes</taxon>
        <taxon>ecological metagenomes</taxon>
    </lineage>
</organism>
<accession>A0A645IMD1</accession>
<dbReference type="AlphaFoldDB" id="A0A645IMD1"/>
<proteinExistence type="predicted"/>
<protein>
    <submittedName>
        <fullName evidence="1">Uncharacterized protein</fullName>
    </submittedName>
</protein>
<reference evidence="1" key="1">
    <citation type="submission" date="2019-08" db="EMBL/GenBank/DDBJ databases">
        <authorList>
            <person name="Kucharzyk K."/>
            <person name="Murdoch R.W."/>
            <person name="Higgins S."/>
            <person name="Loffler F."/>
        </authorList>
    </citation>
    <scope>NUCLEOTIDE SEQUENCE</scope>
</reference>
<dbReference type="EMBL" id="VSSQ01118095">
    <property type="protein sequence ID" value="MPN52206.1"/>
    <property type="molecule type" value="Genomic_DNA"/>
</dbReference>
<name>A0A645IMD1_9ZZZZ</name>
<sequence length="83" mass="9345">MERPDNGIDLHILQALRLADLPCLWFILCLGMQRNGASEIQIINPDLFGIGEDDRTLKDILQFPHIAVELMVAQQLECIGTET</sequence>